<organism evidence="8 9">
    <name type="scientific">Marinomonas spartinae</name>
    <dbReference type="NCBI Taxonomy" id="1792290"/>
    <lineage>
        <taxon>Bacteria</taxon>
        <taxon>Pseudomonadati</taxon>
        <taxon>Pseudomonadota</taxon>
        <taxon>Gammaproteobacteria</taxon>
        <taxon>Oceanospirillales</taxon>
        <taxon>Oceanospirillaceae</taxon>
        <taxon>Marinomonas</taxon>
    </lineage>
</organism>
<protein>
    <submittedName>
        <fullName evidence="8">Lipid A biosynthesis lauroyl acyltransferase</fullName>
        <ecNumber evidence="8">2.3.1.-</ecNumber>
    </submittedName>
</protein>
<dbReference type="OrthoDB" id="9803456at2"/>
<evidence type="ECO:0000313" key="8">
    <source>
        <dbReference type="EMBL" id="SBS30662.1"/>
    </source>
</evidence>
<dbReference type="CDD" id="cd07984">
    <property type="entry name" value="LPLAT_LABLAT-like"/>
    <property type="match status" value="1"/>
</dbReference>
<dbReference type="Proteomes" id="UP000092544">
    <property type="component" value="Unassembled WGS sequence"/>
</dbReference>
<dbReference type="PIRSF" id="PIRSF026649">
    <property type="entry name" value="MsbB"/>
    <property type="match status" value="1"/>
</dbReference>
<evidence type="ECO:0000313" key="9">
    <source>
        <dbReference type="Proteomes" id="UP000092544"/>
    </source>
</evidence>
<keyword evidence="4 8" id="KW-0808">Transferase</keyword>
<dbReference type="AlphaFoldDB" id="A0A1A8TCA7"/>
<keyword evidence="3" id="KW-0997">Cell inner membrane</keyword>
<comment type="subcellular location">
    <subcellularLocation>
        <location evidence="1">Cell inner membrane</location>
    </subcellularLocation>
</comment>
<dbReference type="GO" id="GO:0005886">
    <property type="term" value="C:plasma membrane"/>
    <property type="evidence" value="ECO:0007669"/>
    <property type="project" value="UniProtKB-SubCell"/>
</dbReference>
<dbReference type="EC" id="2.3.1.-" evidence="8"/>
<reference evidence="8 9" key="1">
    <citation type="submission" date="2016-06" db="EMBL/GenBank/DDBJ databases">
        <authorList>
            <person name="Kjaerup R.B."/>
            <person name="Dalgaard T.S."/>
            <person name="Juul-Madsen H.R."/>
        </authorList>
    </citation>
    <scope>NUCLEOTIDE SEQUENCE [LARGE SCALE GENOMIC DNA]</scope>
    <source>
        <strain evidence="8 9">CECT 8886</strain>
    </source>
</reference>
<proteinExistence type="predicted"/>
<sequence length="309" mass="35797">MADKSTKDLTLKQLLAPKYWFTWIVMGVTYLISFLPWQAKQTLGKYLGLLVYKLAKKRRHICDVNFKICYPEMNAQERESLTKAHFISAGKGLLETFDAWYQPASKLLPRVEFDSQDVVDKALEAGRGCILISGHFSPLDLCGTLIASHLDLHPIYKRQNSPVFNWVMEHQRKKVYSKTIERSDMREVLKSLKQNKPVWYAVDQDYGRKHSVFAPFFGRKCATISHIGRIAKMTKAPVLLLDYGRTKTGYTYRFSEVPDYPTDDDVINATIINQLMEKAIENKKEQYLWSHRRFKTPVNQGDPSPYDTM</sequence>
<keyword evidence="7" id="KW-1133">Transmembrane helix</keyword>
<dbReference type="PANTHER" id="PTHR30606:SF9">
    <property type="entry name" value="LIPID A BIOSYNTHESIS LAUROYLTRANSFERASE"/>
    <property type="match status" value="1"/>
</dbReference>
<keyword evidence="2" id="KW-1003">Cell membrane</keyword>
<dbReference type="Pfam" id="PF03279">
    <property type="entry name" value="Lip_A_acyltrans"/>
    <property type="match status" value="1"/>
</dbReference>
<gene>
    <name evidence="8" type="primary">htrB</name>
    <name evidence="8" type="ORF">MSP8886_01884</name>
</gene>
<dbReference type="EMBL" id="FLOB01000003">
    <property type="protein sequence ID" value="SBS30662.1"/>
    <property type="molecule type" value="Genomic_DNA"/>
</dbReference>
<dbReference type="STRING" id="1792290.MSP8886_01884"/>
<keyword evidence="5 7" id="KW-0472">Membrane</keyword>
<dbReference type="GO" id="GO:0009247">
    <property type="term" value="P:glycolipid biosynthetic process"/>
    <property type="evidence" value="ECO:0007669"/>
    <property type="project" value="UniProtKB-ARBA"/>
</dbReference>
<evidence type="ECO:0000256" key="5">
    <source>
        <dbReference type="ARBA" id="ARBA00023136"/>
    </source>
</evidence>
<dbReference type="InterPro" id="IPR004960">
    <property type="entry name" value="LipA_acyltrans"/>
</dbReference>
<keyword evidence="7" id="KW-0812">Transmembrane</keyword>
<evidence type="ECO:0000256" key="1">
    <source>
        <dbReference type="ARBA" id="ARBA00004533"/>
    </source>
</evidence>
<dbReference type="GO" id="GO:0016746">
    <property type="term" value="F:acyltransferase activity"/>
    <property type="evidence" value="ECO:0007669"/>
    <property type="project" value="UniProtKB-KW"/>
</dbReference>
<accession>A0A1A8TCA7</accession>
<feature type="transmembrane region" description="Helical" evidence="7">
    <location>
        <begin position="20"/>
        <end position="37"/>
    </location>
</feature>
<evidence type="ECO:0000256" key="4">
    <source>
        <dbReference type="ARBA" id="ARBA00022679"/>
    </source>
</evidence>
<dbReference type="PANTHER" id="PTHR30606">
    <property type="entry name" value="LIPID A BIOSYNTHESIS LAUROYL ACYLTRANSFERASE"/>
    <property type="match status" value="1"/>
</dbReference>
<evidence type="ECO:0000256" key="6">
    <source>
        <dbReference type="ARBA" id="ARBA00023315"/>
    </source>
</evidence>
<evidence type="ECO:0000256" key="2">
    <source>
        <dbReference type="ARBA" id="ARBA00022475"/>
    </source>
</evidence>
<name>A0A1A8TCA7_9GAMM</name>
<evidence type="ECO:0000256" key="3">
    <source>
        <dbReference type="ARBA" id="ARBA00022519"/>
    </source>
</evidence>
<keyword evidence="9" id="KW-1185">Reference proteome</keyword>
<dbReference type="RefSeq" id="WP_067015443.1">
    <property type="nucleotide sequence ID" value="NZ_FLOB01000003.1"/>
</dbReference>
<evidence type="ECO:0000256" key="7">
    <source>
        <dbReference type="SAM" id="Phobius"/>
    </source>
</evidence>
<keyword evidence="6 8" id="KW-0012">Acyltransferase</keyword>